<evidence type="ECO:0000256" key="4">
    <source>
        <dbReference type="ARBA" id="ARBA00022692"/>
    </source>
</evidence>
<dbReference type="InterPro" id="IPR027469">
    <property type="entry name" value="Cation_efflux_TMD_sf"/>
</dbReference>
<keyword evidence="10" id="KW-0968">Cytoplasmic vesicle</keyword>
<evidence type="ECO:0000256" key="7">
    <source>
        <dbReference type="ARBA" id="ARBA00022989"/>
    </source>
</evidence>
<evidence type="ECO:0000256" key="11">
    <source>
        <dbReference type="SAM" id="Phobius"/>
    </source>
</evidence>
<feature type="domain" description="Cation efflux protein transmembrane" evidence="12">
    <location>
        <begin position="60"/>
        <end position="232"/>
    </location>
</feature>
<evidence type="ECO:0000313" key="13">
    <source>
        <dbReference type="EMBL" id="SFT32412.1"/>
    </source>
</evidence>
<dbReference type="EMBL" id="FPAT01000001">
    <property type="protein sequence ID" value="SFT32412.1"/>
    <property type="molecule type" value="Genomic_DNA"/>
</dbReference>
<dbReference type="GO" id="GO:0008324">
    <property type="term" value="F:monoatomic cation transmembrane transporter activity"/>
    <property type="evidence" value="ECO:0007669"/>
    <property type="project" value="InterPro"/>
</dbReference>
<dbReference type="AlphaFoldDB" id="A0A1I6X2J0"/>
<dbReference type="Proteomes" id="UP000199165">
    <property type="component" value="Unassembled WGS sequence"/>
</dbReference>
<keyword evidence="7 11" id="KW-1133">Transmembrane helix</keyword>
<dbReference type="Pfam" id="PF01545">
    <property type="entry name" value="Cation_efflux"/>
    <property type="match status" value="1"/>
</dbReference>
<feature type="transmembrane region" description="Helical" evidence="11">
    <location>
        <begin position="192"/>
        <end position="216"/>
    </location>
</feature>
<evidence type="ECO:0000256" key="6">
    <source>
        <dbReference type="ARBA" id="ARBA00022833"/>
    </source>
</evidence>
<dbReference type="STRING" id="995060.SAMN04487904_10146"/>
<evidence type="ECO:0000313" key="14">
    <source>
        <dbReference type="Proteomes" id="UP000199165"/>
    </source>
</evidence>
<dbReference type="InterPro" id="IPR026765">
    <property type="entry name" value="Tmem163"/>
</dbReference>
<feature type="transmembrane region" description="Helical" evidence="11">
    <location>
        <begin position="151"/>
        <end position="171"/>
    </location>
</feature>
<proteinExistence type="inferred from homology"/>
<evidence type="ECO:0000256" key="1">
    <source>
        <dbReference type="ARBA" id="ARBA00004146"/>
    </source>
</evidence>
<comment type="similarity">
    <text evidence="3">Belongs to the TMEM163 family.</text>
</comment>
<dbReference type="InterPro" id="IPR058533">
    <property type="entry name" value="Cation_efflux_TM"/>
</dbReference>
<evidence type="ECO:0000256" key="5">
    <source>
        <dbReference type="ARBA" id="ARBA00022753"/>
    </source>
</evidence>
<feature type="transmembrane region" description="Helical" evidence="11">
    <location>
        <begin position="53"/>
        <end position="77"/>
    </location>
</feature>
<evidence type="ECO:0000256" key="9">
    <source>
        <dbReference type="ARBA" id="ARBA00023136"/>
    </source>
</evidence>
<name>A0A1I6X2J0_9ACTN</name>
<feature type="transmembrane region" description="Helical" evidence="11">
    <location>
        <begin position="83"/>
        <end position="106"/>
    </location>
</feature>
<dbReference type="GO" id="GO:0016020">
    <property type="term" value="C:membrane"/>
    <property type="evidence" value="ECO:0007669"/>
    <property type="project" value="InterPro"/>
</dbReference>
<dbReference type="GO" id="GO:0031410">
    <property type="term" value="C:cytoplasmic vesicle"/>
    <property type="evidence" value="ECO:0007669"/>
    <property type="project" value="UniProtKB-KW"/>
</dbReference>
<keyword evidence="5" id="KW-0967">Endosome</keyword>
<evidence type="ECO:0000256" key="3">
    <source>
        <dbReference type="ARBA" id="ARBA00008731"/>
    </source>
</evidence>
<organism evidence="13 14">
    <name type="scientific">Actinopolyspora righensis</name>
    <dbReference type="NCBI Taxonomy" id="995060"/>
    <lineage>
        <taxon>Bacteria</taxon>
        <taxon>Bacillati</taxon>
        <taxon>Actinomycetota</taxon>
        <taxon>Actinomycetes</taxon>
        <taxon>Actinopolysporales</taxon>
        <taxon>Actinopolysporaceae</taxon>
        <taxon>Actinopolyspora</taxon>
        <taxon>Actinopolyspora alba group</taxon>
    </lineage>
</organism>
<keyword evidence="8" id="KW-0770">Synapse</keyword>
<keyword evidence="9 11" id="KW-0472">Membrane</keyword>
<dbReference type="PANTHER" id="PTHR31937:SF2">
    <property type="entry name" value="TRANSMEMBRANE PROTEIN 163"/>
    <property type="match status" value="1"/>
</dbReference>
<keyword evidence="6" id="KW-0862">Zinc</keyword>
<evidence type="ECO:0000256" key="2">
    <source>
        <dbReference type="ARBA" id="ARBA00004644"/>
    </source>
</evidence>
<gene>
    <name evidence="13" type="ORF">SAMN04487904_10146</name>
</gene>
<sequence>MTAGSSRYHLRLESTGETGCVDGCCTPQTGAASAGATAVGPDSRRQAALSRRIRLLVAATISYNVIEAVVAITAGTLASSTALIGFGLDSTIEVASAAAVAWQFSARQVATRQARERTALRIIAVSFFVLAAYVTVEAVRSLVGGAEAESSTVGIVLAALSVVIMPGLSLAQRRTGRQLGSASAVADSKQTLLCSYLSGVLLVGLVLNAVFGWSWADPIVALVIAAVAVREGREAWRGDGCCAPTAALVGNHPAEGDDCCDHEGDKQ</sequence>
<comment type="subcellular location">
    <subcellularLocation>
        <location evidence="2">Cytoplasmic vesicle</location>
        <location evidence="2">Secretory vesicle</location>
        <location evidence="2">Synaptic vesicle membrane</location>
        <topology evidence="2">Multi-pass membrane protein</topology>
    </subcellularLocation>
    <subcellularLocation>
        <location evidence="1">Early endosome membrane</location>
    </subcellularLocation>
</comment>
<dbReference type="SUPFAM" id="SSF161111">
    <property type="entry name" value="Cation efflux protein transmembrane domain-like"/>
    <property type="match status" value="1"/>
</dbReference>
<evidence type="ECO:0000256" key="10">
    <source>
        <dbReference type="ARBA" id="ARBA00023329"/>
    </source>
</evidence>
<evidence type="ECO:0000259" key="12">
    <source>
        <dbReference type="Pfam" id="PF01545"/>
    </source>
</evidence>
<reference evidence="14" key="1">
    <citation type="submission" date="2016-10" db="EMBL/GenBank/DDBJ databases">
        <authorList>
            <person name="Varghese N."/>
            <person name="Submissions S."/>
        </authorList>
    </citation>
    <scope>NUCLEOTIDE SEQUENCE [LARGE SCALE GENOMIC DNA]</scope>
    <source>
        <strain evidence="14">DSM 45501</strain>
    </source>
</reference>
<dbReference type="PANTHER" id="PTHR31937">
    <property type="entry name" value="TRANSMEMBRANE PROTEIN 163"/>
    <property type="match status" value="1"/>
</dbReference>
<keyword evidence="14" id="KW-1185">Reference proteome</keyword>
<keyword evidence="4 11" id="KW-0812">Transmembrane</keyword>
<dbReference type="Gene3D" id="1.20.1510.10">
    <property type="entry name" value="Cation efflux protein transmembrane domain"/>
    <property type="match status" value="1"/>
</dbReference>
<protein>
    <submittedName>
        <fullName evidence="13">Cation efflux family protein</fullName>
    </submittedName>
</protein>
<accession>A0A1I6X2J0</accession>
<dbReference type="RefSeq" id="WP_092972574.1">
    <property type="nucleotide sequence ID" value="NZ_FPAT01000001.1"/>
</dbReference>
<evidence type="ECO:0000256" key="8">
    <source>
        <dbReference type="ARBA" id="ARBA00023018"/>
    </source>
</evidence>
<feature type="transmembrane region" description="Helical" evidence="11">
    <location>
        <begin position="118"/>
        <end position="139"/>
    </location>
</feature>